<evidence type="ECO:0000256" key="2">
    <source>
        <dbReference type="ARBA" id="ARBA00022448"/>
    </source>
</evidence>
<dbReference type="FunFam" id="1.25.10.10:FF:000222">
    <property type="entry name" value="Importin subunit alpha"/>
    <property type="match status" value="1"/>
</dbReference>
<keyword evidence="2 5" id="KW-0813">Transport</keyword>
<protein>
    <recommendedName>
        <fullName evidence="5">Importin subunit alpha</fullName>
    </recommendedName>
</protein>
<dbReference type="GO" id="GO:0015031">
    <property type="term" value="P:protein transport"/>
    <property type="evidence" value="ECO:0007669"/>
    <property type="project" value="UniProtKB-KW"/>
</dbReference>
<dbReference type="PIRSF" id="PIRSF005673">
    <property type="entry name" value="Importin_alpha"/>
    <property type="match status" value="1"/>
</dbReference>
<comment type="similarity">
    <text evidence="1 5">Belongs to the importin alpha family.</text>
</comment>
<evidence type="ECO:0000256" key="6">
    <source>
        <dbReference type="SAM" id="MobiDB-lite"/>
    </source>
</evidence>
<dbReference type="SMART" id="SM00185">
    <property type="entry name" value="ARM"/>
    <property type="match status" value="7"/>
</dbReference>
<gene>
    <name evidence="7" type="ORF">V5N11_032147</name>
</gene>
<evidence type="ECO:0000256" key="5">
    <source>
        <dbReference type="PIRNR" id="PIRNR005673"/>
    </source>
</evidence>
<organism evidence="7 8">
    <name type="scientific">Cardamine amara subsp. amara</name>
    <dbReference type="NCBI Taxonomy" id="228776"/>
    <lineage>
        <taxon>Eukaryota</taxon>
        <taxon>Viridiplantae</taxon>
        <taxon>Streptophyta</taxon>
        <taxon>Embryophyta</taxon>
        <taxon>Tracheophyta</taxon>
        <taxon>Spermatophyta</taxon>
        <taxon>Magnoliopsida</taxon>
        <taxon>eudicotyledons</taxon>
        <taxon>Gunneridae</taxon>
        <taxon>Pentapetalae</taxon>
        <taxon>rosids</taxon>
        <taxon>malvids</taxon>
        <taxon>Brassicales</taxon>
        <taxon>Brassicaceae</taxon>
        <taxon>Cardamineae</taxon>
        <taxon>Cardamine</taxon>
    </lineage>
</organism>
<accession>A0ABD1AK88</accession>
<evidence type="ECO:0000256" key="1">
    <source>
        <dbReference type="ARBA" id="ARBA00010394"/>
    </source>
</evidence>
<proteinExistence type="inferred from homology"/>
<dbReference type="InterPro" id="IPR024931">
    <property type="entry name" value="Importin_alpha"/>
</dbReference>
<evidence type="ECO:0000313" key="7">
    <source>
        <dbReference type="EMBL" id="KAL1200125.1"/>
    </source>
</evidence>
<sequence length="519" mass="56644">MADEGSASNRRDPIKSSVGNVAGQRRRQQAVTVAKERRELLVRAKRLCRVGTNGDEENAHVENEMMVDEEKPILEAQTIKAVEELKSAVQYQGKGAMQKKVTALRELRRLLSKSEFPPVEAALSAGAVPLLVQCLSFGSSDEQLLESAWCLTNIAAGKPEETKALLPALPLLIAHLGEKSSAPVAEQCAWAIGNVAGEGEDLRNVLLSQGALPPLARMIFPDKGSTVRTAAWALSNLIKGPDPKAAAQLVRVDGILDAILRHLKKTDEEIATEIAWIVVYLSALSDIATSMLLKGGILQLLIERLATSNSLQLLIPVLRSLGNFVAVDPKAILTILIREHNTEESIIGVLAKCLRSEHRVLKKEAAWVLSNIAAGSIEHKRMIHSTEVMPLLLRLLSSSPFDIRKEVAYVLGNLCVESAEGGRKAGIIQEHLVSIVRGGCLSGFIELVRSPDIEAARLGLQFIELVLRGMPNREGPKLVEGEDGIDAMERFQFHENEELRVMANSLVDKYFGEDYGIDE</sequence>
<dbReference type="AlphaFoldDB" id="A0ABD1AK88"/>
<dbReference type="InterPro" id="IPR011989">
    <property type="entry name" value="ARM-like"/>
</dbReference>
<dbReference type="InterPro" id="IPR000225">
    <property type="entry name" value="Armadillo"/>
</dbReference>
<keyword evidence="4 5" id="KW-0653">Protein transport</keyword>
<evidence type="ECO:0000313" key="8">
    <source>
        <dbReference type="Proteomes" id="UP001558713"/>
    </source>
</evidence>
<dbReference type="Pfam" id="PF00514">
    <property type="entry name" value="Arm"/>
    <property type="match status" value="4"/>
</dbReference>
<dbReference type="Proteomes" id="UP001558713">
    <property type="component" value="Unassembled WGS sequence"/>
</dbReference>
<dbReference type="EMBL" id="JBANAX010000632">
    <property type="protein sequence ID" value="KAL1200125.1"/>
    <property type="molecule type" value="Genomic_DNA"/>
</dbReference>
<dbReference type="PANTHER" id="PTHR23316">
    <property type="entry name" value="IMPORTIN ALPHA"/>
    <property type="match status" value="1"/>
</dbReference>
<reference evidence="7 8" key="1">
    <citation type="submission" date="2024-04" db="EMBL/GenBank/DDBJ databases">
        <title>Genome assembly C_amara_ONT_v2.</title>
        <authorList>
            <person name="Yant L."/>
            <person name="Moore C."/>
            <person name="Slenker M."/>
        </authorList>
    </citation>
    <scope>NUCLEOTIDE SEQUENCE [LARGE SCALE GENOMIC DNA]</scope>
    <source>
        <tissue evidence="7">Leaf</tissue>
    </source>
</reference>
<comment type="caution">
    <text evidence="7">The sequence shown here is derived from an EMBL/GenBank/DDBJ whole genome shotgun (WGS) entry which is preliminary data.</text>
</comment>
<feature type="region of interest" description="Disordered" evidence="6">
    <location>
        <begin position="1"/>
        <end position="30"/>
    </location>
</feature>
<keyword evidence="3" id="KW-0677">Repeat</keyword>
<dbReference type="SUPFAM" id="SSF48371">
    <property type="entry name" value="ARM repeat"/>
    <property type="match status" value="1"/>
</dbReference>
<evidence type="ECO:0000256" key="3">
    <source>
        <dbReference type="ARBA" id="ARBA00022737"/>
    </source>
</evidence>
<keyword evidence="8" id="KW-1185">Reference proteome</keyword>
<dbReference type="InterPro" id="IPR016024">
    <property type="entry name" value="ARM-type_fold"/>
</dbReference>
<dbReference type="Gene3D" id="1.25.10.10">
    <property type="entry name" value="Leucine-rich Repeat Variant"/>
    <property type="match status" value="1"/>
</dbReference>
<name>A0ABD1AK88_CARAN</name>
<evidence type="ECO:0000256" key="4">
    <source>
        <dbReference type="ARBA" id="ARBA00022927"/>
    </source>
</evidence>